<dbReference type="Proteomes" id="UP000636800">
    <property type="component" value="Unassembled WGS sequence"/>
</dbReference>
<gene>
    <name evidence="2" type="ORF">HPP92_027268</name>
</gene>
<reference evidence="2 3" key="1">
    <citation type="journal article" date="2020" name="Nat. Food">
        <title>A phased Vanilla planifolia genome enables genetic improvement of flavour and production.</title>
        <authorList>
            <person name="Hasing T."/>
            <person name="Tang H."/>
            <person name="Brym M."/>
            <person name="Khazi F."/>
            <person name="Huang T."/>
            <person name="Chambers A.H."/>
        </authorList>
    </citation>
    <scope>NUCLEOTIDE SEQUENCE [LARGE SCALE GENOMIC DNA]</scope>
    <source>
        <tissue evidence="2">Leaf</tissue>
    </source>
</reference>
<organism evidence="2 3">
    <name type="scientific">Vanilla planifolia</name>
    <name type="common">Vanilla</name>
    <dbReference type="NCBI Taxonomy" id="51239"/>
    <lineage>
        <taxon>Eukaryota</taxon>
        <taxon>Viridiplantae</taxon>
        <taxon>Streptophyta</taxon>
        <taxon>Embryophyta</taxon>
        <taxon>Tracheophyta</taxon>
        <taxon>Spermatophyta</taxon>
        <taxon>Magnoliopsida</taxon>
        <taxon>Liliopsida</taxon>
        <taxon>Asparagales</taxon>
        <taxon>Orchidaceae</taxon>
        <taxon>Vanilloideae</taxon>
        <taxon>Vanilleae</taxon>
        <taxon>Vanilla</taxon>
    </lineage>
</organism>
<name>A0A835U5S1_VANPL</name>
<sequence length="66" mass="7476">MPVSRKIQLDLGIPRDRSGQWKIRCPTLFARSNNKQRTKAGTGKPEQKDLSIGPSLGRRTKRVVVF</sequence>
<dbReference type="EMBL" id="JADCNL010000165">
    <property type="protein sequence ID" value="KAG0449648.1"/>
    <property type="molecule type" value="Genomic_DNA"/>
</dbReference>
<feature type="region of interest" description="Disordered" evidence="1">
    <location>
        <begin position="32"/>
        <end position="54"/>
    </location>
</feature>
<dbReference type="AlphaFoldDB" id="A0A835U5S1"/>
<accession>A0A835U5S1</accession>
<protein>
    <submittedName>
        <fullName evidence="2">Uncharacterized protein</fullName>
    </submittedName>
</protein>
<keyword evidence="3" id="KW-1185">Reference proteome</keyword>
<evidence type="ECO:0000256" key="1">
    <source>
        <dbReference type="SAM" id="MobiDB-lite"/>
    </source>
</evidence>
<evidence type="ECO:0000313" key="2">
    <source>
        <dbReference type="EMBL" id="KAG0449648.1"/>
    </source>
</evidence>
<comment type="caution">
    <text evidence="2">The sequence shown here is derived from an EMBL/GenBank/DDBJ whole genome shotgun (WGS) entry which is preliminary data.</text>
</comment>
<proteinExistence type="predicted"/>
<evidence type="ECO:0000313" key="3">
    <source>
        <dbReference type="Proteomes" id="UP000636800"/>
    </source>
</evidence>